<dbReference type="Pfam" id="PF01863">
    <property type="entry name" value="YgjP-like"/>
    <property type="match status" value="1"/>
</dbReference>
<dbReference type="PANTHER" id="PTHR30399:SF1">
    <property type="entry name" value="UTP PYROPHOSPHATASE"/>
    <property type="match status" value="1"/>
</dbReference>
<reference evidence="2" key="1">
    <citation type="submission" date="2016-09" db="EMBL/GenBank/DDBJ databases">
        <title>Comparative genomics of the Campylobacter concisus group.</title>
        <authorList>
            <person name="Miller W.G."/>
            <person name="Yee E."/>
            <person name="Chapman M.H."/>
            <person name="Huynh S."/>
            <person name="Bono J.L."/>
            <person name="On S.L.W."/>
            <person name="StLeger J."/>
            <person name="Foster G."/>
            <person name="Parker C.T."/>
        </authorList>
    </citation>
    <scope>NUCLEOTIDE SEQUENCE [LARGE SCALE GENOMIC DNA]</scope>
    <source>
        <strain evidence="2">RM18021</strain>
    </source>
</reference>
<dbReference type="Gene3D" id="3.30.2010.10">
    <property type="entry name" value="Metalloproteases ('zincins'), catalytic domain"/>
    <property type="match status" value="1"/>
</dbReference>
<dbReference type="InterPro" id="IPR002725">
    <property type="entry name" value="YgjP-like_metallopeptidase"/>
</dbReference>
<dbReference type="EMBL" id="CP017258">
    <property type="protein sequence ID" value="AQW87518.1"/>
    <property type="molecule type" value="Genomic_DNA"/>
</dbReference>
<dbReference type="PANTHER" id="PTHR30399">
    <property type="entry name" value="UNCHARACTERIZED PROTEIN YGJP"/>
    <property type="match status" value="1"/>
</dbReference>
<organism evidence="1 2">
    <name type="scientific">Campylobacter pinnipediorum subsp. caledonicus</name>
    <dbReference type="NCBI Taxonomy" id="1874362"/>
    <lineage>
        <taxon>Bacteria</taxon>
        <taxon>Pseudomonadati</taxon>
        <taxon>Campylobacterota</taxon>
        <taxon>Epsilonproteobacteria</taxon>
        <taxon>Campylobacterales</taxon>
        <taxon>Campylobacteraceae</taxon>
        <taxon>Campylobacter</taxon>
    </lineage>
</organism>
<gene>
    <name evidence="1" type="ORF">CPIN18021_0704</name>
</gene>
<dbReference type="CDD" id="cd07344">
    <property type="entry name" value="M48_yhfN_like"/>
    <property type="match status" value="1"/>
</dbReference>
<proteinExistence type="predicted"/>
<dbReference type="InterPro" id="IPR053136">
    <property type="entry name" value="UTP_pyrophosphatase-like"/>
</dbReference>
<accession>A0A1S6U6Z5</accession>
<name>A0A1S6U6Z5_9BACT</name>
<dbReference type="Proteomes" id="UP000190868">
    <property type="component" value="Chromosome"/>
</dbReference>
<sequence>MAIKTTCVNFCDFVVELKFKSNVKYLRLKIDNNAKITCSLPYKTTNKRAMEFLNENRQWLIDTHKKVVLKKIKDDEFYYLGEIYKIKIDQNIKEILFKDNEIFIKDKKMLENFKREKFQEISYFFIDKFMPFINRKINHVSIKNMNTRWGSCNHKKGYINLNLKLIHKKIELIEYVVLHELTHLIYPNHKMEFYKFIENIMPDFRQREKSLKNI</sequence>
<keyword evidence="2" id="KW-1185">Reference proteome</keyword>
<protein>
    <submittedName>
        <fullName evidence="1">Uncharacterized protein</fullName>
    </submittedName>
</protein>
<evidence type="ECO:0000313" key="1">
    <source>
        <dbReference type="EMBL" id="AQW87518.1"/>
    </source>
</evidence>
<dbReference type="RefSeq" id="WP_078424411.1">
    <property type="nucleotide sequence ID" value="NZ_CP017258.1"/>
</dbReference>
<evidence type="ECO:0000313" key="2">
    <source>
        <dbReference type="Proteomes" id="UP000190868"/>
    </source>
</evidence>
<dbReference type="AlphaFoldDB" id="A0A1S6U6Z5"/>